<reference evidence="1 2" key="1">
    <citation type="submission" date="2015-09" db="EMBL/GenBank/DDBJ databases">
        <title>Aphanizomenon flos-aquae WA102.</title>
        <authorList>
            <person name="Driscoll C."/>
        </authorList>
    </citation>
    <scope>NUCLEOTIDE SEQUENCE [LARGE SCALE GENOMIC DNA]</scope>
    <source>
        <strain evidence="1">WA102</strain>
    </source>
</reference>
<dbReference type="Proteomes" id="UP000092093">
    <property type="component" value="Unassembled WGS sequence"/>
</dbReference>
<gene>
    <name evidence="1" type="ORF">AN484_27205</name>
</gene>
<feature type="non-terminal residue" evidence="1">
    <location>
        <position position="84"/>
    </location>
</feature>
<protein>
    <submittedName>
        <fullName evidence="1">Uncharacterized protein</fullName>
    </submittedName>
</protein>
<comment type="caution">
    <text evidence="1">The sequence shown here is derived from an EMBL/GenBank/DDBJ whole genome shotgun (WGS) entry which is preliminary data.</text>
</comment>
<evidence type="ECO:0000313" key="2">
    <source>
        <dbReference type="Proteomes" id="UP000092093"/>
    </source>
</evidence>
<dbReference type="EMBL" id="LJOW01000596">
    <property type="protein sequence ID" value="OBQ33407.1"/>
    <property type="molecule type" value="Genomic_DNA"/>
</dbReference>
<sequence>MLLLLKLMVLLQVSDLVDSGLQGMFGDAVELVVALPEGKSVLFIAPCLLHNVALSCLHCFRPACQETSLTHFPETVPAVDVVAE</sequence>
<evidence type="ECO:0000313" key="1">
    <source>
        <dbReference type="EMBL" id="OBQ33407.1"/>
    </source>
</evidence>
<accession>A0A1B7W8D9</accession>
<dbReference type="AlphaFoldDB" id="A0A1B7W8D9"/>
<proteinExistence type="predicted"/>
<name>A0A1B7W8D9_APHFL</name>
<organism evidence="1 2">
    <name type="scientific">Aphanizomenon flos-aquae WA102</name>
    <dbReference type="NCBI Taxonomy" id="1710896"/>
    <lineage>
        <taxon>Bacteria</taxon>
        <taxon>Bacillati</taxon>
        <taxon>Cyanobacteriota</taxon>
        <taxon>Cyanophyceae</taxon>
        <taxon>Nostocales</taxon>
        <taxon>Aphanizomenonaceae</taxon>
        <taxon>Aphanizomenon</taxon>
    </lineage>
</organism>